<dbReference type="AlphaFoldDB" id="A0AAW4MRZ2"/>
<dbReference type="GeneID" id="301324689"/>
<evidence type="ECO:0000313" key="1">
    <source>
        <dbReference type="EMBL" id="MBV3383086.1"/>
    </source>
</evidence>
<dbReference type="RefSeq" id="WP_129980890.1">
    <property type="nucleotide sequence ID" value="NZ_CAXVKV010000034.1"/>
</dbReference>
<proteinExistence type="predicted"/>
<name>A0AAW4MRZ2_9FIRM</name>
<protein>
    <submittedName>
        <fullName evidence="1">Uncharacterized protein</fullName>
    </submittedName>
</protein>
<dbReference type="EMBL" id="JAHOEL010000046">
    <property type="protein sequence ID" value="MBV3393096.1"/>
    <property type="molecule type" value="Genomic_DNA"/>
</dbReference>
<dbReference type="Proteomes" id="UP001197492">
    <property type="component" value="Unassembled WGS sequence"/>
</dbReference>
<reference evidence="1 4" key="1">
    <citation type="submission" date="2021-06" db="EMBL/GenBank/DDBJ databases">
        <title>Collection of gut derived symbiotic bacterial strains cultured from healthy donors.</title>
        <authorList>
            <person name="Lin H."/>
            <person name="Littmann E."/>
            <person name="Pamer E.G."/>
        </authorList>
    </citation>
    <scope>NUCLEOTIDE SEQUENCE</scope>
    <source>
        <strain evidence="2 4">MSK.21.70</strain>
        <strain evidence="1">MSK.21.82</strain>
    </source>
</reference>
<sequence length="85" mass="10025">MDELLFDENYIVFLQNQSLDTLCSLYLEVHNQLMDIIHTHNGEENYKVITAKRAMIEGTIMTKVMQEHGYSLDQYAYYKNDKMVA</sequence>
<keyword evidence="4" id="KW-1185">Reference proteome</keyword>
<dbReference type="EMBL" id="JAHOEF010000048">
    <property type="protein sequence ID" value="MBV3383086.1"/>
    <property type="molecule type" value="Genomic_DNA"/>
</dbReference>
<evidence type="ECO:0000313" key="4">
    <source>
        <dbReference type="Proteomes" id="UP001197492"/>
    </source>
</evidence>
<accession>A0AAW4MRZ2</accession>
<evidence type="ECO:0000313" key="3">
    <source>
        <dbReference type="Proteomes" id="UP001196408"/>
    </source>
</evidence>
<evidence type="ECO:0000313" key="2">
    <source>
        <dbReference type="EMBL" id="MBV3393096.1"/>
    </source>
</evidence>
<gene>
    <name evidence="1" type="ORF">KSV97_07625</name>
    <name evidence="2" type="ORF">KSW06_07500</name>
</gene>
<dbReference type="Proteomes" id="UP001196408">
    <property type="component" value="Unassembled WGS sequence"/>
</dbReference>
<comment type="caution">
    <text evidence="1">The sequence shown here is derived from an EMBL/GenBank/DDBJ whole genome shotgun (WGS) entry which is preliminary data.</text>
</comment>
<organism evidence="1 3">
    <name type="scientific">Catenibacterium mitsuokai</name>
    <dbReference type="NCBI Taxonomy" id="100886"/>
    <lineage>
        <taxon>Bacteria</taxon>
        <taxon>Bacillati</taxon>
        <taxon>Bacillota</taxon>
        <taxon>Erysipelotrichia</taxon>
        <taxon>Erysipelotrichales</taxon>
        <taxon>Coprobacillaceae</taxon>
        <taxon>Catenibacterium</taxon>
    </lineage>
</organism>